<dbReference type="Proteomes" id="UP000271241">
    <property type="component" value="Unassembled WGS sequence"/>
</dbReference>
<organism evidence="1 2">
    <name type="scientific">Thamnocephalis sphaerospora</name>
    <dbReference type="NCBI Taxonomy" id="78915"/>
    <lineage>
        <taxon>Eukaryota</taxon>
        <taxon>Fungi</taxon>
        <taxon>Fungi incertae sedis</taxon>
        <taxon>Zoopagomycota</taxon>
        <taxon>Zoopagomycotina</taxon>
        <taxon>Zoopagomycetes</taxon>
        <taxon>Zoopagales</taxon>
        <taxon>Sigmoideomycetaceae</taxon>
        <taxon>Thamnocephalis</taxon>
    </lineage>
</organism>
<accession>A0A4P9XQP0</accession>
<protein>
    <submittedName>
        <fullName evidence="1">Uncharacterized protein</fullName>
    </submittedName>
</protein>
<dbReference type="EMBL" id="KZ992695">
    <property type="protein sequence ID" value="RKP07610.1"/>
    <property type="molecule type" value="Genomic_DNA"/>
</dbReference>
<sequence length="151" mass="17350">MDGEWHGRVIYLGNSSIESLEVITHKLEGFIPEVPDIEASIESDLAPSWLPDIYVPDNDRSISYWSNYRLAYHDAYIYGYSDGYECERYEVSYSRVEHNHLDDGVRGYRVGYETGYDNGYNAGSYDRHYGLGLNYSFVIILPDDVAYGSNE</sequence>
<evidence type="ECO:0000313" key="1">
    <source>
        <dbReference type="EMBL" id="RKP07610.1"/>
    </source>
</evidence>
<dbReference type="AlphaFoldDB" id="A0A4P9XQP0"/>
<gene>
    <name evidence="1" type="ORF">THASP1DRAFT_30577</name>
</gene>
<reference evidence="2" key="1">
    <citation type="journal article" date="2018" name="Nat. Microbiol.">
        <title>Leveraging single-cell genomics to expand the fungal tree of life.</title>
        <authorList>
            <person name="Ahrendt S.R."/>
            <person name="Quandt C.A."/>
            <person name="Ciobanu D."/>
            <person name="Clum A."/>
            <person name="Salamov A."/>
            <person name="Andreopoulos B."/>
            <person name="Cheng J.F."/>
            <person name="Woyke T."/>
            <person name="Pelin A."/>
            <person name="Henrissat B."/>
            <person name="Reynolds N.K."/>
            <person name="Benny G.L."/>
            <person name="Smith M.E."/>
            <person name="James T.Y."/>
            <person name="Grigoriev I.V."/>
        </authorList>
    </citation>
    <scope>NUCLEOTIDE SEQUENCE [LARGE SCALE GENOMIC DNA]</scope>
    <source>
        <strain evidence="2">RSA 1356</strain>
    </source>
</reference>
<keyword evidence="2" id="KW-1185">Reference proteome</keyword>
<proteinExistence type="predicted"/>
<name>A0A4P9XQP0_9FUNG</name>
<evidence type="ECO:0000313" key="2">
    <source>
        <dbReference type="Proteomes" id="UP000271241"/>
    </source>
</evidence>